<name>A3E3Z1_KARVE</name>
<protein>
    <submittedName>
        <fullName evidence="2">Uncharacterized protein</fullName>
    </submittedName>
</protein>
<evidence type="ECO:0000313" key="2">
    <source>
        <dbReference type="EMBL" id="ABI14398.1"/>
    </source>
</evidence>
<reference evidence="2" key="1">
    <citation type="journal article" date="2007" name="Proc. Natl. Acad. Sci. U.S.A.">
        <title>Spliced leader RNA trans-splicing in dinoflagellates.</title>
        <authorList>
            <person name="Zhang H."/>
            <person name="Hou Y."/>
            <person name="Miranda L."/>
            <person name="Campbell D.A."/>
            <person name="Sturm N.R."/>
            <person name="Gaasterland T."/>
            <person name="Lin S."/>
        </authorList>
    </citation>
    <scope>NUCLEOTIDE SEQUENCE</scope>
</reference>
<dbReference type="AlphaFoldDB" id="A3E3Z1"/>
<feature type="region of interest" description="Disordered" evidence="1">
    <location>
        <begin position="102"/>
        <end position="133"/>
    </location>
</feature>
<organism evidence="2">
    <name type="scientific">Karlodinium veneficum</name>
    <name type="common">Dinoflagellate</name>
    <name type="synonym">Karlodinium micrum</name>
    <dbReference type="NCBI Taxonomy" id="407301"/>
    <lineage>
        <taxon>Eukaryota</taxon>
        <taxon>Sar</taxon>
        <taxon>Alveolata</taxon>
        <taxon>Dinophyceae</taxon>
        <taxon>Gymnodiniales</taxon>
        <taxon>Kareniaceae</taxon>
        <taxon>Karlodinium</taxon>
    </lineage>
</organism>
<feature type="compositionally biased region" description="Basic residues" evidence="1">
    <location>
        <begin position="112"/>
        <end position="123"/>
    </location>
</feature>
<sequence>MRNHGPGQWRQWHYGNMVVPLYMPSPKEVRPEGQRPVSEAAGLTVKAFQAKNAIKDFQDAIQTMLERPDSPSGRITEARFRDELFTIAQANLTQEEVETIFPVLSKDENRTGSKRRASKRRTSSSKEPPVSEA</sequence>
<evidence type="ECO:0000256" key="1">
    <source>
        <dbReference type="SAM" id="MobiDB-lite"/>
    </source>
</evidence>
<dbReference type="EMBL" id="DQ867068">
    <property type="protein sequence ID" value="ABI14398.1"/>
    <property type="molecule type" value="mRNA"/>
</dbReference>
<proteinExistence type="evidence at transcript level"/>
<accession>A3E3Z1</accession>